<dbReference type="PANTHER" id="PTHR46599">
    <property type="entry name" value="PIGGYBAC TRANSPOSABLE ELEMENT-DERIVED PROTEIN 4"/>
    <property type="match status" value="1"/>
</dbReference>
<reference evidence="2" key="1">
    <citation type="submission" date="2023-03" db="EMBL/GenBank/DDBJ databases">
        <authorList>
            <person name="Steffen K."/>
            <person name="Cardenas P."/>
        </authorList>
    </citation>
    <scope>NUCLEOTIDE SEQUENCE</scope>
</reference>
<sequence length="93" mass="10819">MLLTDDILDNIVTQTNLYAAQYISTHNLPPRSRVHGWSREPFTREELQKFIALIIIMGLVNLPTIEDHWVTTWPYSSEACSKVLSRDRFSLIM</sequence>
<keyword evidence="3" id="KW-1185">Reference proteome</keyword>
<evidence type="ECO:0000313" key="2">
    <source>
        <dbReference type="EMBL" id="CAI8030769.1"/>
    </source>
</evidence>
<evidence type="ECO:0000313" key="3">
    <source>
        <dbReference type="Proteomes" id="UP001174909"/>
    </source>
</evidence>
<name>A0AA35SJX5_GEOBA</name>
<dbReference type="EMBL" id="CASHTH010002498">
    <property type="protein sequence ID" value="CAI8030769.1"/>
    <property type="molecule type" value="Genomic_DNA"/>
</dbReference>
<evidence type="ECO:0000259" key="1">
    <source>
        <dbReference type="Pfam" id="PF13843"/>
    </source>
</evidence>
<dbReference type="InterPro" id="IPR029526">
    <property type="entry name" value="PGBD"/>
</dbReference>
<dbReference type="Proteomes" id="UP001174909">
    <property type="component" value="Unassembled WGS sequence"/>
</dbReference>
<dbReference type="Pfam" id="PF13843">
    <property type="entry name" value="DDE_Tnp_1_7"/>
    <property type="match status" value="1"/>
</dbReference>
<protein>
    <recommendedName>
        <fullName evidence="1">PiggyBac transposable element-derived protein domain-containing protein</fullName>
    </recommendedName>
</protein>
<dbReference type="PANTHER" id="PTHR46599:SF3">
    <property type="entry name" value="PIGGYBAC TRANSPOSABLE ELEMENT-DERIVED PROTEIN 4"/>
    <property type="match status" value="1"/>
</dbReference>
<feature type="non-terminal residue" evidence="2">
    <location>
        <position position="93"/>
    </location>
</feature>
<gene>
    <name evidence="2" type="ORF">GBAR_LOCUS17456</name>
</gene>
<dbReference type="AlphaFoldDB" id="A0AA35SJX5"/>
<organism evidence="2 3">
    <name type="scientific">Geodia barretti</name>
    <name type="common">Barrett's horny sponge</name>
    <dbReference type="NCBI Taxonomy" id="519541"/>
    <lineage>
        <taxon>Eukaryota</taxon>
        <taxon>Metazoa</taxon>
        <taxon>Porifera</taxon>
        <taxon>Demospongiae</taxon>
        <taxon>Heteroscleromorpha</taxon>
        <taxon>Tetractinellida</taxon>
        <taxon>Astrophorina</taxon>
        <taxon>Geodiidae</taxon>
        <taxon>Geodia</taxon>
    </lineage>
</organism>
<feature type="domain" description="PiggyBac transposable element-derived protein" evidence="1">
    <location>
        <begin position="1"/>
        <end position="93"/>
    </location>
</feature>
<accession>A0AA35SJX5</accession>
<proteinExistence type="predicted"/>
<comment type="caution">
    <text evidence="2">The sequence shown here is derived from an EMBL/GenBank/DDBJ whole genome shotgun (WGS) entry which is preliminary data.</text>
</comment>